<sequence>MAWGAITSNGKSTLVFVESGVKINKDEYQNTVLEDVLKPWADPHFGNDRWCFQQDSVPARKARTPQQWCKRERPYFIAHEDRPSNSLDLNPLDFSVWSVIESKVCSTRHKSLASLKASLTEAWNGRSEDYLRATSDAFVTRLKTCVHKKGCQFE</sequence>
<dbReference type="Proteomes" id="UP000050761">
    <property type="component" value="Unassembled WGS sequence"/>
</dbReference>
<dbReference type="PANTHER" id="PTHR46068:SF1">
    <property type="entry name" value="TRANSPOSASE IS30-LIKE HTH DOMAIN-CONTAINING PROTEIN"/>
    <property type="match status" value="1"/>
</dbReference>
<dbReference type="OrthoDB" id="7951431at2759"/>
<evidence type="ECO:0000313" key="3">
    <source>
        <dbReference type="WBParaSite" id="HPBE_0000680101-mRNA-1"/>
    </source>
</evidence>
<accession>A0A3P7YAH0</accession>
<evidence type="ECO:0000313" key="2">
    <source>
        <dbReference type="Proteomes" id="UP000050761"/>
    </source>
</evidence>
<name>A0A183FIQ4_HELPZ</name>
<protein>
    <submittedName>
        <fullName evidence="3">DDE_3 domain-containing protein</fullName>
    </submittedName>
</protein>
<accession>A0A183FIQ4</accession>
<dbReference type="EMBL" id="UZAH01025744">
    <property type="protein sequence ID" value="VDO69727.1"/>
    <property type="molecule type" value="Genomic_DNA"/>
</dbReference>
<dbReference type="GO" id="GO:0003676">
    <property type="term" value="F:nucleic acid binding"/>
    <property type="evidence" value="ECO:0007669"/>
    <property type="project" value="InterPro"/>
</dbReference>
<organism evidence="2 3">
    <name type="scientific">Heligmosomoides polygyrus</name>
    <name type="common">Parasitic roundworm</name>
    <dbReference type="NCBI Taxonomy" id="6339"/>
    <lineage>
        <taxon>Eukaryota</taxon>
        <taxon>Metazoa</taxon>
        <taxon>Ecdysozoa</taxon>
        <taxon>Nematoda</taxon>
        <taxon>Chromadorea</taxon>
        <taxon>Rhabditida</taxon>
        <taxon>Rhabditina</taxon>
        <taxon>Rhabditomorpha</taxon>
        <taxon>Strongyloidea</taxon>
        <taxon>Heligmosomidae</taxon>
        <taxon>Heligmosomoides</taxon>
    </lineage>
</organism>
<dbReference type="WBParaSite" id="HPBE_0000680101-mRNA-1">
    <property type="protein sequence ID" value="HPBE_0000680101-mRNA-1"/>
    <property type="gene ID" value="HPBE_0000680101"/>
</dbReference>
<dbReference type="PANTHER" id="PTHR46068">
    <property type="entry name" value="PROTEIN CBG27172"/>
    <property type="match status" value="1"/>
</dbReference>
<gene>
    <name evidence="1" type="ORF">HPBE_LOCUS6802</name>
</gene>
<reference evidence="3" key="2">
    <citation type="submission" date="2019-09" db="UniProtKB">
        <authorList>
            <consortium name="WormBaseParasite"/>
        </authorList>
    </citation>
    <scope>IDENTIFICATION</scope>
</reference>
<reference evidence="1 2" key="1">
    <citation type="submission" date="2018-11" db="EMBL/GenBank/DDBJ databases">
        <authorList>
            <consortium name="Pathogen Informatics"/>
        </authorList>
    </citation>
    <scope>NUCLEOTIDE SEQUENCE [LARGE SCALE GENOMIC DNA]</scope>
</reference>
<dbReference type="AlphaFoldDB" id="A0A183FIQ4"/>
<keyword evidence="2" id="KW-1185">Reference proteome</keyword>
<dbReference type="InterPro" id="IPR036397">
    <property type="entry name" value="RNaseH_sf"/>
</dbReference>
<proteinExistence type="predicted"/>
<evidence type="ECO:0000313" key="1">
    <source>
        <dbReference type="EMBL" id="VDO69727.1"/>
    </source>
</evidence>
<dbReference type="Gene3D" id="3.30.420.10">
    <property type="entry name" value="Ribonuclease H-like superfamily/Ribonuclease H"/>
    <property type="match status" value="1"/>
</dbReference>